<dbReference type="EMBL" id="JAVRFF010000006">
    <property type="protein sequence ID" value="MDT0471791.1"/>
    <property type="molecule type" value="Genomic_DNA"/>
</dbReference>
<evidence type="ECO:0000256" key="2">
    <source>
        <dbReference type="ARBA" id="ARBA00022747"/>
    </source>
</evidence>
<keyword evidence="6" id="KW-1185">Reference proteome</keyword>
<comment type="caution">
    <text evidence="5">The sequence shown here is derived from an EMBL/GenBank/DDBJ whole genome shotgun (WGS) entry which is preliminary data.</text>
</comment>
<feature type="domain" description="Type I restriction modification DNA specificity" evidence="4">
    <location>
        <begin position="6"/>
        <end position="172"/>
    </location>
</feature>
<evidence type="ECO:0000313" key="5">
    <source>
        <dbReference type="EMBL" id="MDT0471791.1"/>
    </source>
</evidence>
<dbReference type="EC" id="3.1.21.-" evidence="5"/>
<dbReference type="InterPro" id="IPR000055">
    <property type="entry name" value="Restrct_endonuc_typeI_TRD"/>
</dbReference>
<name>A0ABU2UF02_9ACTN</name>
<keyword evidence="3" id="KW-0238">DNA-binding</keyword>
<dbReference type="Gene3D" id="3.90.220.20">
    <property type="entry name" value="DNA methylase specificity domains"/>
    <property type="match status" value="2"/>
</dbReference>
<dbReference type="GO" id="GO:0016787">
    <property type="term" value="F:hydrolase activity"/>
    <property type="evidence" value="ECO:0007669"/>
    <property type="project" value="UniProtKB-KW"/>
</dbReference>
<comment type="similarity">
    <text evidence="1">Belongs to the type-I restriction system S methylase family.</text>
</comment>
<dbReference type="PANTHER" id="PTHR30408:SF12">
    <property type="entry name" value="TYPE I RESTRICTION ENZYME MJAVIII SPECIFICITY SUBUNIT"/>
    <property type="match status" value="1"/>
</dbReference>
<evidence type="ECO:0000256" key="3">
    <source>
        <dbReference type="ARBA" id="ARBA00023125"/>
    </source>
</evidence>
<proteinExistence type="inferred from homology"/>
<accession>A0ABU2UF02</accession>
<dbReference type="CDD" id="cd17249">
    <property type="entry name" value="RMtype1_S_EcoR124I-TRD2-CR2_like"/>
    <property type="match status" value="1"/>
</dbReference>
<dbReference type="RefSeq" id="WP_311634407.1">
    <property type="nucleotide sequence ID" value="NZ_JAVRFF010000006.1"/>
</dbReference>
<keyword evidence="5" id="KW-0255">Endonuclease</keyword>
<dbReference type="Pfam" id="PF01420">
    <property type="entry name" value="Methylase_S"/>
    <property type="match status" value="1"/>
</dbReference>
<protein>
    <submittedName>
        <fullName evidence="5">Restriction endonuclease subunit S</fullName>
        <ecNumber evidence="5">3.1.21.-</ecNumber>
    </submittedName>
</protein>
<dbReference type="GO" id="GO:0004519">
    <property type="term" value="F:endonuclease activity"/>
    <property type="evidence" value="ECO:0007669"/>
    <property type="project" value="UniProtKB-KW"/>
</dbReference>
<dbReference type="SUPFAM" id="SSF116734">
    <property type="entry name" value="DNA methylase specificity domain"/>
    <property type="match status" value="2"/>
</dbReference>
<evidence type="ECO:0000259" key="4">
    <source>
        <dbReference type="Pfam" id="PF01420"/>
    </source>
</evidence>
<sequence length="406" mass="45025">MGGEWPVGWTRMPLADTGKWLSGGTPSTANAEYWDGDIPWISAASLKTFRIAKSDRGLTELGARSGSRLVDAGAVLFVVRGMSLKSEFRIGVAGRRVAFGQDCKAIIAADGIDPVFLAHAIQARTSQILSMVEETSHGTGRLDTERLQEIEIGIPSVSEQQRIVAAHAVIERRIAALERETQKRASVLEALVAARLHRYSGISGTLRQVSESIDAGITLGPQRTPRGNVAEYLRVANVRKGVIDVADLAEMEEEAKDRPRYELVVGDALVVEGHANPEEIGRCAVVGPKESGLLYQNHLFRVRFSQVIPEFGMLWMNSETVRSYWKTRCATSSGLYTVNREMLADVPFPKVRRSEQDELLRVWRSGLCIIRQMWLRVEKLRVVQHGIMEDLLAGDFCGREVCESLR</sequence>
<keyword evidence="5" id="KW-0540">Nuclease</keyword>
<dbReference type="InterPro" id="IPR044946">
    <property type="entry name" value="Restrct_endonuc_typeI_TRD_sf"/>
</dbReference>
<organism evidence="5 6">
    <name type="scientific">Streptomyces hintoniae</name>
    <dbReference type="NCBI Taxonomy" id="3075521"/>
    <lineage>
        <taxon>Bacteria</taxon>
        <taxon>Bacillati</taxon>
        <taxon>Actinomycetota</taxon>
        <taxon>Actinomycetes</taxon>
        <taxon>Kitasatosporales</taxon>
        <taxon>Streptomycetaceae</taxon>
        <taxon>Streptomyces</taxon>
    </lineage>
</organism>
<dbReference type="PANTHER" id="PTHR30408">
    <property type="entry name" value="TYPE-1 RESTRICTION ENZYME ECOKI SPECIFICITY PROTEIN"/>
    <property type="match status" value="1"/>
</dbReference>
<gene>
    <name evidence="5" type="ORF">RM863_06580</name>
</gene>
<keyword evidence="5" id="KW-0378">Hydrolase</keyword>
<keyword evidence="2" id="KW-0680">Restriction system</keyword>
<dbReference type="InterPro" id="IPR052021">
    <property type="entry name" value="Type-I_RS_S_subunit"/>
</dbReference>
<reference evidence="5" key="1">
    <citation type="submission" date="2024-05" db="EMBL/GenBank/DDBJ databases">
        <title>30 novel species of actinomycetes from the DSMZ collection.</title>
        <authorList>
            <person name="Nouioui I."/>
        </authorList>
    </citation>
    <scope>NUCLEOTIDE SEQUENCE</scope>
    <source>
        <strain evidence="5">DSM 41014</strain>
    </source>
</reference>
<evidence type="ECO:0000313" key="6">
    <source>
        <dbReference type="Proteomes" id="UP001180489"/>
    </source>
</evidence>
<evidence type="ECO:0000256" key="1">
    <source>
        <dbReference type="ARBA" id="ARBA00010923"/>
    </source>
</evidence>
<dbReference type="Proteomes" id="UP001180489">
    <property type="component" value="Unassembled WGS sequence"/>
</dbReference>